<dbReference type="KEGG" id="hsai:HPS36_03010"/>
<protein>
    <submittedName>
        <fullName evidence="1">Uncharacterized protein</fullName>
    </submittedName>
</protein>
<evidence type="ECO:0000313" key="2">
    <source>
        <dbReference type="Proteomes" id="UP000505020"/>
    </source>
</evidence>
<dbReference type="Proteomes" id="UP000505020">
    <property type="component" value="Chromosome"/>
</dbReference>
<proteinExistence type="predicted"/>
<dbReference type="EMBL" id="CP053941">
    <property type="protein sequence ID" value="QKG91866.1"/>
    <property type="molecule type" value="Genomic_DNA"/>
</dbReference>
<accession>A0A7D3YL20</accession>
<keyword evidence="2" id="KW-1185">Reference proteome</keyword>
<gene>
    <name evidence="1" type="ORF">HPS36_03010</name>
</gene>
<organism evidence="1 2">
    <name type="scientific">Halorubrum salinarum</name>
    <dbReference type="NCBI Taxonomy" id="2739057"/>
    <lineage>
        <taxon>Archaea</taxon>
        <taxon>Methanobacteriati</taxon>
        <taxon>Methanobacteriota</taxon>
        <taxon>Stenosarchaea group</taxon>
        <taxon>Halobacteria</taxon>
        <taxon>Halobacteriales</taxon>
        <taxon>Haloferacaceae</taxon>
        <taxon>Halorubrum</taxon>
    </lineage>
</organism>
<name>A0A7D3YL20_9EURY</name>
<evidence type="ECO:0000313" key="1">
    <source>
        <dbReference type="EMBL" id="QKG91866.1"/>
    </source>
</evidence>
<dbReference type="GeneID" id="55593938"/>
<dbReference type="AlphaFoldDB" id="A0A7D3YL20"/>
<reference evidence="1 2" key="1">
    <citation type="submission" date="2020-05" db="EMBL/GenBank/DDBJ databases">
        <title>Halorubrum RHB-C sp.nov., an extremely halophilic archaeon isolated from solar salt farm.</title>
        <authorList>
            <person name="Ho H."/>
            <person name="Danganan R.E."/>
            <person name="Dedeles G.R."/>
            <person name="Kim S.-G."/>
        </authorList>
    </citation>
    <scope>NUCLEOTIDE SEQUENCE [LARGE SCALE GENOMIC DNA]</scope>
    <source>
        <strain evidence="1 2">RHB-C</strain>
    </source>
</reference>
<dbReference type="RefSeq" id="WP_167551900.1">
    <property type="nucleotide sequence ID" value="NZ_CP053941.1"/>
</dbReference>
<sequence>MFDRIRTAALFGLHQATVAVGISLFPVAVFARRHLGVNVPVGRLVETTTEACETAAEE</sequence>